<dbReference type="PANTHER" id="PTHR46066">
    <property type="entry name" value="CHITINASE DOMAIN-CONTAINING PROTEIN 1 FAMILY MEMBER"/>
    <property type="match status" value="1"/>
</dbReference>
<dbReference type="GO" id="GO:0012505">
    <property type="term" value="C:endomembrane system"/>
    <property type="evidence" value="ECO:0007669"/>
    <property type="project" value="TreeGrafter"/>
</dbReference>
<evidence type="ECO:0000313" key="5">
    <source>
        <dbReference type="EMBL" id="PXV90285.1"/>
    </source>
</evidence>
<dbReference type="CDD" id="cd00118">
    <property type="entry name" value="LysM"/>
    <property type="match status" value="2"/>
</dbReference>
<dbReference type="SUPFAM" id="SSF54106">
    <property type="entry name" value="LysM domain"/>
    <property type="match status" value="2"/>
</dbReference>
<dbReference type="InterPro" id="IPR017853">
    <property type="entry name" value="GH"/>
</dbReference>
<evidence type="ECO:0000313" key="6">
    <source>
        <dbReference type="EMBL" id="RDY31038.1"/>
    </source>
</evidence>
<comment type="caution">
    <text evidence="6">The sequence shown here is derived from an EMBL/GenBank/DDBJ whole genome shotgun (WGS) entry which is preliminary data.</text>
</comment>
<evidence type="ECO:0000256" key="2">
    <source>
        <dbReference type="ARBA" id="ARBA00023295"/>
    </source>
</evidence>
<dbReference type="PROSITE" id="PS51782">
    <property type="entry name" value="LYSM"/>
    <property type="match status" value="2"/>
</dbReference>
<dbReference type="GO" id="GO:0008061">
    <property type="term" value="F:chitin binding"/>
    <property type="evidence" value="ECO:0007669"/>
    <property type="project" value="InterPro"/>
</dbReference>
<reference evidence="5 8" key="2">
    <citation type="submission" date="2018-05" db="EMBL/GenBank/DDBJ databases">
        <title>Genomic Encyclopedia of Type Strains, Phase IV (KMG-IV): sequencing the most valuable type-strain genomes for metagenomic binning, comparative biology and taxonomic classification.</title>
        <authorList>
            <person name="Goeker M."/>
        </authorList>
    </citation>
    <scope>NUCLEOTIDE SEQUENCE [LARGE SCALE GENOMIC DNA]</scope>
    <source>
        <strain evidence="5 8">DSM 28816</strain>
    </source>
</reference>
<dbReference type="InterPro" id="IPR029070">
    <property type="entry name" value="Chitinase_insertion_sf"/>
</dbReference>
<dbReference type="EMBL" id="QICS01000005">
    <property type="protein sequence ID" value="PXV90285.1"/>
    <property type="molecule type" value="Genomic_DNA"/>
</dbReference>
<dbReference type="InterPro" id="IPR018392">
    <property type="entry name" value="LysM"/>
</dbReference>
<name>A0A255ID80_9FIRM</name>
<dbReference type="InterPro" id="IPR041704">
    <property type="entry name" value="CFLE_GH18"/>
</dbReference>
<dbReference type="RefSeq" id="WP_094377816.1">
    <property type="nucleotide sequence ID" value="NZ_NOKA02000023.1"/>
</dbReference>
<keyword evidence="2" id="KW-0326">Glycosidase</keyword>
<dbReference type="InterPro" id="IPR036779">
    <property type="entry name" value="LysM_dom_sf"/>
</dbReference>
<dbReference type="Proteomes" id="UP000216411">
    <property type="component" value="Unassembled WGS sequence"/>
</dbReference>
<evidence type="ECO:0000256" key="1">
    <source>
        <dbReference type="ARBA" id="ARBA00022801"/>
    </source>
</evidence>
<feature type="domain" description="LysM" evidence="3">
    <location>
        <begin position="2"/>
        <end position="46"/>
    </location>
</feature>
<organism evidence="6 7">
    <name type="scientific">Lachnotalea glycerini</name>
    <dbReference type="NCBI Taxonomy" id="1763509"/>
    <lineage>
        <taxon>Bacteria</taxon>
        <taxon>Bacillati</taxon>
        <taxon>Bacillota</taxon>
        <taxon>Clostridia</taxon>
        <taxon>Lachnospirales</taxon>
        <taxon>Lachnospiraceae</taxon>
        <taxon>Lachnotalea</taxon>
    </lineage>
</organism>
<dbReference type="Proteomes" id="UP000247523">
    <property type="component" value="Unassembled WGS sequence"/>
</dbReference>
<dbReference type="OrthoDB" id="9769314at2"/>
<keyword evidence="1" id="KW-0378">Hydrolase</keyword>
<reference evidence="6" key="3">
    <citation type="submission" date="2018-07" db="EMBL/GenBank/DDBJ databases">
        <authorList>
            <person name="Quirk P.G."/>
            <person name="Krulwich T.A."/>
        </authorList>
    </citation>
    <scope>NUCLEOTIDE SEQUENCE</scope>
    <source>
        <strain evidence="6">CCRI-19302</strain>
    </source>
</reference>
<dbReference type="SMART" id="SM00636">
    <property type="entry name" value="Glyco_18"/>
    <property type="match status" value="1"/>
</dbReference>
<evidence type="ECO:0000259" key="4">
    <source>
        <dbReference type="PROSITE" id="PS51910"/>
    </source>
</evidence>
<feature type="domain" description="GH18" evidence="4">
    <location>
        <begin position="106"/>
        <end position="424"/>
    </location>
</feature>
<keyword evidence="7" id="KW-1185">Reference proteome</keyword>
<dbReference type="GO" id="GO:0005975">
    <property type="term" value="P:carbohydrate metabolic process"/>
    <property type="evidence" value="ECO:0007669"/>
    <property type="project" value="InterPro"/>
</dbReference>
<dbReference type="PROSITE" id="PS51910">
    <property type="entry name" value="GH18_2"/>
    <property type="match status" value="1"/>
</dbReference>
<protein>
    <submittedName>
        <fullName evidence="6">LysM peptidoglycan-binding domain-containing protein</fullName>
    </submittedName>
    <submittedName>
        <fullName evidence="5">Spore germination protein</fullName>
    </submittedName>
</protein>
<evidence type="ECO:0000259" key="3">
    <source>
        <dbReference type="PROSITE" id="PS51782"/>
    </source>
</evidence>
<dbReference type="AlphaFoldDB" id="A0A255ID80"/>
<dbReference type="GO" id="GO:0070492">
    <property type="term" value="F:oligosaccharide binding"/>
    <property type="evidence" value="ECO:0007669"/>
    <property type="project" value="TreeGrafter"/>
</dbReference>
<dbReference type="InterPro" id="IPR001223">
    <property type="entry name" value="Glyco_hydro18_cat"/>
</dbReference>
<reference evidence="6 7" key="1">
    <citation type="journal article" date="2017" name="Genome Announc.">
        <title>Draft Genome Sequence of a Sporulating and Motile Strain of Lachnotalea glycerini Isolated from Water in Quebec City, Canada.</title>
        <authorList>
            <person name="Maheux A.F."/>
            <person name="Boudreau D.K."/>
            <person name="Berube E."/>
            <person name="Boissinot M."/>
            <person name="Raymond F."/>
            <person name="Brodeur S."/>
            <person name="Corbeil J."/>
            <person name="Isabel S."/>
            <person name="Omar R.F."/>
            <person name="Bergeron M.G."/>
        </authorList>
    </citation>
    <scope>NUCLEOTIDE SEQUENCE [LARGE SCALE GENOMIC DNA]</scope>
    <source>
        <strain evidence="6 7">CCRI-19302</strain>
    </source>
</reference>
<dbReference type="SUPFAM" id="SSF51445">
    <property type="entry name" value="(Trans)glycosidases"/>
    <property type="match status" value="1"/>
</dbReference>
<dbReference type="Pfam" id="PF00704">
    <property type="entry name" value="Glyco_hydro_18"/>
    <property type="match status" value="1"/>
</dbReference>
<dbReference type="SMART" id="SM00257">
    <property type="entry name" value="LysM"/>
    <property type="match status" value="2"/>
</dbReference>
<evidence type="ECO:0000313" key="7">
    <source>
        <dbReference type="Proteomes" id="UP000216411"/>
    </source>
</evidence>
<evidence type="ECO:0000313" key="8">
    <source>
        <dbReference type="Proteomes" id="UP000247523"/>
    </source>
</evidence>
<dbReference type="InterPro" id="IPR011583">
    <property type="entry name" value="Chitinase_II/V-like_cat"/>
</dbReference>
<dbReference type="Pfam" id="PF01476">
    <property type="entry name" value="LysM"/>
    <property type="match status" value="2"/>
</dbReference>
<dbReference type="Gene3D" id="3.10.350.10">
    <property type="entry name" value="LysM domain"/>
    <property type="match status" value="2"/>
</dbReference>
<feature type="domain" description="LysM" evidence="3">
    <location>
        <begin position="51"/>
        <end position="96"/>
    </location>
</feature>
<dbReference type="Gene3D" id="3.20.20.80">
    <property type="entry name" value="Glycosidases"/>
    <property type="match status" value="1"/>
</dbReference>
<gene>
    <name evidence="5" type="ORF">C8E03_105194</name>
    <name evidence="6" type="ORF">CG710_011705</name>
</gene>
<proteinExistence type="predicted"/>
<dbReference type="PANTHER" id="PTHR46066:SF2">
    <property type="entry name" value="CHITINASE DOMAIN-CONTAINING PROTEIN 1"/>
    <property type="match status" value="1"/>
</dbReference>
<dbReference type="CDD" id="cd02874">
    <property type="entry name" value="GH18_CFLE_spore_hydrolase"/>
    <property type="match status" value="1"/>
</dbReference>
<sequence length="424" mass="47479">MLIHVVKQGDTLKSVADQYGVSVERIMTDNGIDHITTLVLGQALVILIPKTIHVVASAETITSIANNYGISQINLLQNNPNLINNPVLYEGEVLVITFEGEKLRSGRFNGYAYPFIDKNILRTALTYMTTLTIFGYGFTAQGELIPIDDEELIREAYSLKTSPMMLISSIDENGNFSNEHAETLFASSTATQTLITNIINTMYIKGYIGLDIDFEFIQDKENYLSFISSVTTRLHAEGFIVNVDLAPKTSSTQVGLIYQAHDYKRIGEIADLVLLMTYEWGYTYGPPMAVAPIDQVRRVIDYAVTQIDVNKIMIGIPNYGYDWTLPYVRGETVAVIIGNSEAIDIAAKNQATIEFDTLAMSPYFYYTDAAGKAHVVWFEDARSIEAKLKLINEYKLLGGGYWNLMRKFPPNWAVLNSLYTINKL</sequence>
<dbReference type="EMBL" id="NOKA02000023">
    <property type="protein sequence ID" value="RDY31038.1"/>
    <property type="molecule type" value="Genomic_DNA"/>
</dbReference>
<dbReference type="Gene3D" id="3.10.50.10">
    <property type="match status" value="1"/>
</dbReference>
<dbReference type="GO" id="GO:0016798">
    <property type="term" value="F:hydrolase activity, acting on glycosyl bonds"/>
    <property type="evidence" value="ECO:0007669"/>
    <property type="project" value="UniProtKB-KW"/>
</dbReference>
<accession>A0A255ID80</accession>